<dbReference type="InterPro" id="IPR032811">
    <property type="entry name" value="Put_conjugal_transfer"/>
</dbReference>
<evidence type="ECO:0000313" key="2">
    <source>
        <dbReference type="EMBL" id="ASQ31293.1"/>
    </source>
</evidence>
<dbReference type="AlphaFoldDB" id="A0A222MZ85"/>
<organism evidence="2 3">
    <name type="scientific">Campylobacter avium LMG 24591</name>
    <dbReference type="NCBI Taxonomy" id="522484"/>
    <lineage>
        <taxon>Bacteria</taxon>
        <taxon>Pseudomonadati</taxon>
        <taxon>Campylobacterota</taxon>
        <taxon>Epsilonproteobacteria</taxon>
        <taxon>Campylobacterales</taxon>
        <taxon>Campylobacteraceae</taxon>
        <taxon>Campylobacter</taxon>
    </lineage>
</organism>
<dbReference type="Proteomes" id="UP000201169">
    <property type="component" value="Chromosome"/>
</dbReference>
<dbReference type="KEGG" id="cavi:CAV_1702"/>
<feature type="chain" id="PRO_5013053077" description="Outer membrane transport protein (OMPP1/FadL/TodX family)" evidence="1">
    <location>
        <begin position="19"/>
        <end position="375"/>
    </location>
</feature>
<dbReference type="Pfam" id="PF13729">
    <property type="entry name" value="TraF_2"/>
    <property type="match status" value="1"/>
</dbReference>
<evidence type="ECO:0008006" key="4">
    <source>
        <dbReference type="Google" id="ProtNLM"/>
    </source>
</evidence>
<keyword evidence="1" id="KW-0732">Signal</keyword>
<evidence type="ECO:0000256" key="1">
    <source>
        <dbReference type="SAM" id="SignalP"/>
    </source>
</evidence>
<protein>
    <recommendedName>
        <fullName evidence="4">Outer membrane transport protein (OMPP1/FadL/TodX family)</fullName>
    </recommendedName>
</protein>
<keyword evidence="3" id="KW-1185">Reference proteome</keyword>
<dbReference type="RefSeq" id="WP_094324430.1">
    <property type="nucleotide sequence ID" value="NZ_CP022347.1"/>
</dbReference>
<accession>A0A222MZ85</accession>
<dbReference type="Gene3D" id="2.40.160.60">
    <property type="entry name" value="Outer membrane protein transport protein (OMPP1/FadL/TodX)"/>
    <property type="match status" value="1"/>
</dbReference>
<name>A0A222MZ85_9BACT</name>
<dbReference type="EMBL" id="CP022347">
    <property type="protein sequence ID" value="ASQ31293.1"/>
    <property type="molecule type" value="Genomic_DNA"/>
</dbReference>
<gene>
    <name evidence="2" type="ORF">CAV_1702</name>
</gene>
<proteinExistence type="predicted"/>
<dbReference type="OrthoDB" id="5365913at2"/>
<reference evidence="2 3" key="1">
    <citation type="submission" date="2017-07" db="EMBL/GenBank/DDBJ databases">
        <title>Analysis of two Campylobacter avium genomes and identification of a novel hippuricase gene.</title>
        <authorList>
            <person name="Miller W.G."/>
            <person name="Chapman M.H."/>
            <person name="Yee E."/>
            <person name="Revez J."/>
            <person name="Bono J.L."/>
            <person name="Rossi M."/>
        </authorList>
    </citation>
    <scope>NUCLEOTIDE SEQUENCE [LARGE SCALE GENOMIC DNA]</scope>
    <source>
        <strain evidence="2 3">LMG 24591</strain>
    </source>
</reference>
<feature type="signal peptide" evidence="1">
    <location>
        <begin position="1"/>
        <end position="18"/>
    </location>
</feature>
<evidence type="ECO:0000313" key="3">
    <source>
        <dbReference type="Proteomes" id="UP000201169"/>
    </source>
</evidence>
<sequence>MRFFLVFFLFVLSSFALEFEEVGHRASTMGGVGVAMKNNPYAIFYNPALASANDNARMGYALSAAFGEKNLLDVFNFDLNNIQDVSKLNKLLDDNLLRTKAQGAWALKAPSNLIFGDLSIGFMINVYTASTFTGRLANDITAINDNIDFKIRRLDTVELPVAYSFALDTALGELSWGAALKFMSFSNVELSRKLGVTDSKSSIQKEIKSIMNGSNSVSAYNYGIDLGFAYSPAILPEFSLGLSGRNLNRPKFNFKEQGKITAFPQARLGLAYELGEGLLLGMDADLTRNIMLTPSGSPKQYSQKMGIGIDAHTPFFSARAGLASDIAQKNGLIMSFGLGFGLVDIGVSASTKKGKVDDVSYPRYFSLHLGGSYEF</sequence>